<keyword evidence="4" id="KW-0175">Coiled coil</keyword>
<dbReference type="PROSITE" id="PS51339">
    <property type="entry name" value="PPASE_MYOTUBULARIN"/>
    <property type="match status" value="1"/>
</dbReference>
<evidence type="ECO:0000256" key="3">
    <source>
        <dbReference type="PIRSR" id="PIRSR630564-2"/>
    </source>
</evidence>
<feature type="non-terminal residue" evidence="6">
    <location>
        <position position="833"/>
    </location>
</feature>
<dbReference type="Proteomes" id="UP000824469">
    <property type="component" value="Unassembled WGS sequence"/>
</dbReference>
<feature type="coiled-coil region" evidence="4">
    <location>
        <begin position="654"/>
        <end position="681"/>
    </location>
</feature>
<dbReference type="OMA" id="DLRNEWW"/>
<evidence type="ECO:0000256" key="1">
    <source>
        <dbReference type="ARBA" id="ARBA00007471"/>
    </source>
</evidence>
<dbReference type="GO" id="GO:0106018">
    <property type="term" value="F:phosphatidylinositol-3,5-bisphosphate phosphatase activity"/>
    <property type="evidence" value="ECO:0007669"/>
    <property type="project" value="TreeGrafter"/>
</dbReference>
<feature type="active site" description="Phosphocysteine intermediate" evidence="2">
    <location>
        <position position="414"/>
    </location>
</feature>
<name>A0AA38GGU8_TAXCH</name>
<comment type="similarity">
    <text evidence="1">Belongs to the protein-tyrosine phosphatase family. Non-receptor class myotubularin subfamily.</text>
</comment>
<evidence type="ECO:0000313" key="6">
    <source>
        <dbReference type="EMBL" id="KAH9321797.1"/>
    </source>
</evidence>
<dbReference type="AlphaFoldDB" id="A0AA38GGU8"/>
<dbReference type="PROSITE" id="PS00383">
    <property type="entry name" value="TYR_PHOSPHATASE_1"/>
    <property type="match status" value="1"/>
</dbReference>
<evidence type="ECO:0000256" key="4">
    <source>
        <dbReference type="SAM" id="Coils"/>
    </source>
</evidence>
<dbReference type="EMBL" id="JAHRHJ020000003">
    <property type="protein sequence ID" value="KAH9321797.1"/>
    <property type="molecule type" value="Genomic_DNA"/>
</dbReference>
<protein>
    <recommendedName>
        <fullName evidence="5">Myotubularin phosphatase domain-containing protein</fullName>
    </recommendedName>
</protein>
<proteinExistence type="inferred from homology"/>
<evidence type="ECO:0000313" key="7">
    <source>
        <dbReference type="Proteomes" id="UP000824469"/>
    </source>
</evidence>
<evidence type="ECO:0000256" key="2">
    <source>
        <dbReference type="PIRSR" id="PIRSR630564-1"/>
    </source>
</evidence>
<dbReference type="SUPFAM" id="SSF52799">
    <property type="entry name" value="(Phosphotyrosine protein) phosphatases II"/>
    <property type="match status" value="1"/>
</dbReference>
<keyword evidence="7" id="KW-1185">Reference proteome</keyword>
<dbReference type="InterPro" id="IPR016130">
    <property type="entry name" value="Tyr_Pase_AS"/>
</dbReference>
<feature type="binding site" evidence="3">
    <location>
        <begin position="328"/>
        <end position="329"/>
    </location>
    <ligand>
        <name>substrate</name>
    </ligand>
</feature>
<feature type="domain" description="Myotubularin phosphatase" evidence="5">
    <location>
        <begin position="174"/>
        <end position="622"/>
    </location>
</feature>
<gene>
    <name evidence="6" type="ORF">KI387_016436</name>
</gene>
<dbReference type="CDD" id="cd14507">
    <property type="entry name" value="PTP-MTM-like"/>
    <property type="match status" value="1"/>
</dbReference>
<dbReference type="SUPFAM" id="SSF50729">
    <property type="entry name" value="PH domain-like"/>
    <property type="match status" value="1"/>
</dbReference>
<feature type="binding site" evidence="3">
    <location>
        <begin position="303"/>
        <end position="306"/>
    </location>
    <ligand>
        <name>substrate</name>
    </ligand>
</feature>
<dbReference type="PANTHER" id="PTHR10807:SF8">
    <property type="entry name" value="PHOSPHATIDYLINOSITOL-3-PHOSPHATE PHOSPHATASE"/>
    <property type="match status" value="1"/>
</dbReference>
<reference evidence="6 7" key="1">
    <citation type="journal article" date="2021" name="Nat. Plants">
        <title>The Taxus genome provides insights into paclitaxel biosynthesis.</title>
        <authorList>
            <person name="Xiong X."/>
            <person name="Gou J."/>
            <person name="Liao Q."/>
            <person name="Li Y."/>
            <person name="Zhou Q."/>
            <person name="Bi G."/>
            <person name="Li C."/>
            <person name="Du R."/>
            <person name="Wang X."/>
            <person name="Sun T."/>
            <person name="Guo L."/>
            <person name="Liang H."/>
            <person name="Lu P."/>
            <person name="Wu Y."/>
            <person name="Zhang Z."/>
            <person name="Ro D.K."/>
            <person name="Shang Y."/>
            <person name="Huang S."/>
            <person name="Yan J."/>
        </authorList>
    </citation>
    <scope>NUCLEOTIDE SEQUENCE [LARGE SCALE GENOMIC DNA]</scope>
    <source>
        <strain evidence="6">Ta-2019</strain>
    </source>
</reference>
<evidence type="ECO:0000259" key="5">
    <source>
        <dbReference type="PROSITE" id="PS51339"/>
    </source>
</evidence>
<feature type="binding site" evidence="3">
    <location>
        <begin position="414"/>
        <end position="420"/>
    </location>
    <ligand>
        <name>substrate</name>
    </ligand>
</feature>
<dbReference type="PANTHER" id="PTHR10807">
    <property type="entry name" value="MYOTUBULARIN-RELATED"/>
    <property type="match status" value="1"/>
</dbReference>
<comment type="caution">
    <text evidence="6">The sequence shown here is derived from an EMBL/GenBank/DDBJ whole genome shotgun (WGS) entry which is preliminary data.</text>
</comment>
<dbReference type="InterPro" id="IPR030564">
    <property type="entry name" value="Myotubularin"/>
</dbReference>
<dbReference type="GO" id="GO:0046856">
    <property type="term" value="P:phosphatidylinositol dephosphorylation"/>
    <property type="evidence" value="ECO:0007669"/>
    <property type="project" value="TreeGrafter"/>
</dbReference>
<dbReference type="InterPro" id="IPR010569">
    <property type="entry name" value="Myotubularin-like_Pase_dom"/>
</dbReference>
<dbReference type="Gene3D" id="2.30.29.30">
    <property type="entry name" value="Pleckstrin-homology domain (PH domain)/Phosphotyrosine-binding domain (PTB)"/>
    <property type="match status" value="1"/>
</dbReference>
<dbReference type="GO" id="GO:0005737">
    <property type="term" value="C:cytoplasm"/>
    <property type="evidence" value="ECO:0007669"/>
    <property type="project" value="TreeGrafter"/>
</dbReference>
<dbReference type="GO" id="GO:0004438">
    <property type="term" value="F:phosphatidylinositol-3-phosphate phosphatase activity"/>
    <property type="evidence" value="ECO:0007669"/>
    <property type="project" value="TreeGrafter"/>
</dbReference>
<accession>A0AA38GGU8</accession>
<dbReference type="Pfam" id="PF06602">
    <property type="entry name" value="Myotub-related"/>
    <property type="match status" value="1"/>
</dbReference>
<dbReference type="InterPro" id="IPR029021">
    <property type="entry name" value="Prot-tyrosine_phosphatase-like"/>
</dbReference>
<sequence>VVTRSLAHGMDEFLLPKEDVIAEGHGVVIVNADVAGTLLVTNFRLLFVGEGSRKLIPLGTIPLATIEKFSKQVARVTHVSRQLDRTHSFQGDKIPSRRLLQVVGKDMRIILFGFRPRTKQRRAIFDGLMKHMRPSRLWDLYAFTCGPHVFKNSEDPKVRLHHEYDRLLGKNNLLRSVESFHKERMYLFSNKCWRVTSVNSNYKLCPTYPSQFLAPSNISDEELSQAAIFRARGRLPVVTWCHPVNGAVLARSSQPLVGLMMNSRSNADEKLVAALCTQTSGSKNEGRKLYIADARPRKNAFANGAKGGGSESKSNYSQSEVVFLGIDNIHAMRESFNRLRDYLDTHGAASSDGLLSFLRNNVGTWGGGNQSSMSASVSALGDSGWLMHIHSVLVGSAWITALIALEGASVLVHCSDGWDRTTQLISLASLLLDPYYRTFDGFQALVEKDWLAFGHPFADRLGMPTFSSNVNTTDSFYQGATGGNASPMRVAPGTSFTTSNPQSPATISSNYSPIFLQWVDCVAQLLRIYPCAFEFSSVFLVEFVDCFISCRFGNFLCNSEKERTQAQVANSCGCIWAYLRQLRISGGINHEHYNLFYARDRHPGPLLPPAAALAPTLWSQFHLRWACPSEAQGGELEAQCHTMAQNHIKLQEAKAISDEKIEDLETRLQAMNEKLRSETRSFRSAAALAKRACQENTAIKRAMDSMGFKVHIYSTDDGIRDIESLEEIKQCPVNMLQNDPDRENIDEHHKQDLSVSVSVIADTDFAANLFRKTGDSFCPYWTGEGCKWPDAECAQKGSQFTGLRANYDAFEQLCIHDCYFKSDQKETSKAVSS</sequence>
<dbReference type="InterPro" id="IPR011993">
    <property type="entry name" value="PH-like_dom_sf"/>
</dbReference>
<organism evidence="6 7">
    <name type="scientific">Taxus chinensis</name>
    <name type="common">Chinese yew</name>
    <name type="synonym">Taxus wallichiana var. chinensis</name>
    <dbReference type="NCBI Taxonomy" id="29808"/>
    <lineage>
        <taxon>Eukaryota</taxon>
        <taxon>Viridiplantae</taxon>
        <taxon>Streptophyta</taxon>
        <taxon>Embryophyta</taxon>
        <taxon>Tracheophyta</taxon>
        <taxon>Spermatophyta</taxon>
        <taxon>Pinopsida</taxon>
        <taxon>Pinidae</taxon>
        <taxon>Conifers II</taxon>
        <taxon>Cupressales</taxon>
        <taxon>Taxaceae</taxon>
        <taxon>Taxus</taxon>
    </lineage>
</organism>